<keyword evidence="4 6" id="KW-0456">Lyase</keyword>
<comment type="function">
    <text evidence="6">Catalyzes the hydrolysis of glutamine to glutamate and ammonia as part of the biosynthesis of pyridoxal 5'-phosphate. The resulting ammonia molecule is channeled to the active site of PdxS.</text>
</comment>
<dbReference type="NCBIfam" id="TIGR03800">
    <property type="entry name" value="PLP_synth_Pdx2"/>
    <property type="match status" value="1"/>
</dbReference>
<evidence type="ECO:0000256" key="1">
    <source>
        <dbReference type="ARBA" id="ARBA00008345"/>
    </source>
</evidence>
<feature type="binding site" evidence="6 8">
    <location>
        <begin position="47"/>
        <end position="49"/>
    </location>
    <ligand>
        <name>L-glutamine</name>
        <dbReference type="ChEBI" id="CHEBI:58359"/>
    </ligand>
</feature>
<dbReference type="EMBL" id="JASNVW010000007">
    <property type="protein sequence ID" value="MDK6029365.1"/>
    <property type="molecule type" value="Genomic_DNA"/>
</dbReference>
<keyword evidence="2 6" id="KW-0378">Hydrolase</keyword>
<feature type="active site" description="Charge relay system" evidence="6 7">
    <location>
        <position position="181"/>
    </location>
</feature>
<keyword evidence="10" id="KW-1185">Reference proteome</keyword>
<dbReference type="CDD" id="cd01749">
    <property type="entry name" value="GATase1_PB"/>
    <property type="match status" value="1"/>
</dbReference>
<dbReference type="PROSITE" id="PS51273">
    <property type="entry name" value="GATASE_TYPE_1"/>
    <property type="match status" value="1"/>
</dbReference>
<dbReference type="Pfam" id="PF01174">
    <property type="entry name" value="SNO"/>
    <property type="match status" value="1"/>
</dbReference>
<dbReference type="EC" id="4.3.3.6" evidence="6"/>
<evidence type="ECO:0000256" key="6">
    <source>
        <dbReference type="HAMAP-Rule" id="MF_01615"/>
    </source>
</evidence>
<dbReference type="Proteomes" id="UP001529235">
    <property type="component" value="Unassembled WGS sequence"/>
</dbReference>
<reference evidence="9 10" key="1">
    <citation type="submission" date="2023-05" db="EMBL/GenBank/DDBJ databases">
        <title>A new hyperthermophilic archaea 'Ignisphaera cupida' sp. nov. and description of the family 'Ignisphaeraceae' fam. nov.</title>
        <authorList>
            <person name="Podosokorskaya O.A."/>
            <person name="Elcheninov A.G."/>
            <person name="Klukina A."/>
            <person name="Merkel A.Y."/>
        </authorList>
    </citation>
    <scope>NUCLEOTIDE SEQUENCE [LARGE SCALE GENOMIC DNA]</scope>
    <source>
        <strain evidence="9 10">4213-co</strain>
    </source>
</reference>
<dbReference type="InterPro" id="IPR002161">
    <property type="entry name" value="PdxT/SNO"/>
</dbReference>
<organism evidence="9 10">
    <name type="scientific">Ignisphaera cupida</name>
    <dbReference type="NCBI Taxonomy" id="3050454"/>
    <lineage>
        <taxon>Archaea</taxon>
        <taxon>Thermoproteota</taxon>
        <taxon>Thermoprotei</taxon>
        <taxon>Desulfurococcales</taxon>
        <taxon>Desulfurococcaceae</taxon>
        <taxon>Ignisphaera</taxon>
    </lineage>
</organism>
<dbReference type="GO" id="GO:0042823">
    <property type="term" value="P:pyridoxal phosphate biosynthetic process"/>
    <property type="evidence" value="ECO:0007669"/>
    <property type="project" value="UniProtKB-UniRule"/>
</dbReference>
<evidence type="ECO:0000256" key="7">
    <source>
        <dbReference type="PIRSR" id="PIRSR005639-1"/>
    </source>
</evidence>
<feature type="active site" description="Charge relay system" evidence="6 7">
    <location>
        <position position="179"/>
    </location>
</feature>
<dbReference type="PANTHER" id="PTHR31559:SF0">
    <property type="entry name" value="PYRIDOXAL 5'-PHOSPHATE SYNTHASE SUBUNIT SNO1-RELATED"/>
    <property type="match status" value="1"/>
</dbReference>
<dbReference type="GO" id="GO:0004359">
    <property type="term" value="F:glutaminase activity"/>
    <property type="evidence" value="ECO:0007669"/>
    <property type="project" value="UniProtKB-UniRule"/>
</dbReference>
<evidence type="ECO:0000256" key="5">
    <source>
        <dbReference type="ARBA" id="ARBA00049534"/>
    </source>
</evidence>
<dbReference type="PIRSF" id="PIRSF005639">
    <property type="entry name" value="Glut_amidoT_SNO"/>
    <property type="match status" value="1"/>
</dbReference>
<comment type="catalytic activity">
    <reaction evidence="5 6">
        <text>L-glutamine + H2O = L-glutamate + NH4(+)</text>
        <dbReference type="Rhea" id="RHEA:15889"/>
        <dbReference type="ChEBI" id="CHEBI:15377"/>
        <dbReference type="ChEBI" id="CHEBI:28938"/>
        <dbReference type="ChEBI" id="CHEBI:29985"/>
        <dbReference type="ChEBI" id="CHEBI:58359"/>
        <dbReference type="EC" id="3.5.1.2"/>
    </reaction>
</comment>
<comment type="similarity">
    <text evidence="1 6">Belongs to the glutaminase PdxT/SNO family.</text>
</comment>
<proteinExistence type="inferred from homology"/>
<dbReference type="PROSITE" id="PS51130">
    <property type="entry name" value="PDXT_SNO_2"/>
    <property type="match status" value="1"/>
</dbReference>
<name>A0ABD4ZAN8_9CREN</name>
<dbReference type="GO" id="GO:0006543">
    <property type="term" value="P:L-glutamine catabolic process"/>
    <property type="evidence" value="ECO:0007669"/>
    <property type="project" value="UniProtKB-UniRule"/>
</dbReference>
<dbReference type="PROSITE" id="PS01236">
    <property type="entry name" value="PDXT_SNO_1"/>
    <property type="match status" value="1"/>
</dbReference>
<evidence type="ECO:0000313" key="9">
    <source>
        <dbReference type="EMBL" id="MDK6029365.1"/>
    </source>
</evidence>
<dbReference type="RefSeq" id="WP_285274351.1">
    <property type="nucleotide sequence ID" value="NZ_JASNVW010000007.1"/>
</dbReference>
<dbReference type="HAMAP" id="MF_01615">
    <property type="entry name" value="PdxT"/>
    <property type="match status" value="1"/>
</dbReference>
<sequence>MVSVGILALQGDFLEHAEILKELNATPVYIKKHSDLEKVDALIIPGGESTTIGKLIEYKNLGPHIQRFVDEGKPVMGTCAGAIILAKEVRDRVVGITNQFTLKLMDISILRNAFGRQRESFETTLWIDSLGEVRAAFIRAPAILNAWNNAKIIGYVEHPAIGKAGAAAIQNNMLALTFHPEITQEKKVYSYFLNLIKK</sequence>
<dbReference type="GO" id="GO:0036381">
    <property type="term" value="F:pyridoxal 5'-phosphate synthase (glutamine hydrolysing) activity"/>
    <property type="evidence" value="ECO:0007669"/>
    <property type="project" value="UniProtKB-UniRule"/>
</dbReference>
<evidence type="ECO:0000313" key="10">
    <source>
        <dbReference type="Proteomes" id="UP001529235"/>
    </source>
</evidence>
<evidence type="ECO:0000256" key="8">
    <source>
        <dbReference type="PIRSR" id="PIRSR005639-2"/>
    </source>
</evidence>
<evidence type="ECO:0000256" key="3">
    <source>
        <dbReference type="ARBA" id="ARBA00022962"/>
    </source>
</evidence>
<dbReference type="EC" id="3.5.1.2" evidence="6"/>
<comment type="pathway">
    <text evidence="6">Cofactor biosynthesis; pyridoxal 5'-phosphate biosynthesis.</text>
</comment>
<dbReference type="InterPro" id="IPR029062">
    <property type="entry name" value="Class_I_gatase-like"/>
</dbReference>
<comment type="caution">
    <text evidence="9">The sequence shown here is derived from an EMBL/GenBank/DDBJ whole genome shotgun (WGS) entry which is preliminary data.</text>
</comment>
<dbReference type="Gene3D" id="3.40.50.880">
    <property type="match status" value="1"/>
</dbReference>
<accession>A0ABD4ZAN8</accession>
<evidence type="ECO:0000256" key="2">
    <source>
        <dbReference type="ARBA" id="ARBA00022801"/>
    </source>
</evidence>
<keyword evidence="6" id="KW-0663">Pyridoxal phosphate</keyword>
<dbReference type="InterPro" id="IPR021196">
    <property type="entry name" value="PdxT/SNO_CS"/>
</dbReference>
<feature type="active site" description="Nucleophile" evidence="6 7">
    <location>
        <position position="79"/>
    </location>
</feature>
<evidence type="ECO:0000256" key="4">
    <source>
        <dbReference type="ARBA" id="ARBA00023239"/>
    </source>
</evidence>
<feature type="binding site" evidence="6 8">
    <location>
        <begin position="138"/>
        <end position="139"/>
    </location>
    <ligand>
        <name>L-glutamine</name>
        <dbReference type="ChEBI" id="CHEBI:58359"/>
    </ligand>
</feature>
<dbReference type="AlphaFoldDB" id="A0ABD4ZAN8"/>
<keyword evidence="3 6" id="KW-0315">Glutamine amidotransferase</keyword>
<comment type="catalytic activity">
    <reaction evidence="6">
        <text>aldehydo-D-ribose 5-phosphate + D-glyceraldehyde 3-phosphate + L-glutamine = pyridoxal 5'-phosphate + L-glutamate + phosphate + 3 H2O + H(+)</text>
        <dbReference type="Rhea" id="RHEA:31507"/>
        <dbReference type="ChEBI" id="CHEBI:15377"/>
        <dbReference type="ChEBI" id="CHEBI:15378"/>
        <dbReference type="ChEBI" id="CHEBI:29985"/>
        <dbReference type="ChEBI" id="CHEBI:43474"/>
        <dbReference type="ChEBI" id="CHEBI:58273"/>
        <dbReference type="ChEBI" id="CHEBI:58359"/>
        <dbReference type="ChEBI" id="CHEBI:59776"/>
        <dbReference type="ChEBI" id="CHEBI:597326"/>
        <dbReference type="EC" id="4.3.3.6"/>
    </reaction>
</comment>
<feature type="binding site" evidence="6 8">
    <location>
        <position position="111"/>
    </location>
    <ligand>
        <name>L-glutamine</name>
        <dbReference type="ChEBI" id="CHEBI:58359"/>
    </ligand>
</feature>
<dbReference type="PANTHER" id="PTHR31559">
    <property type="entry name" value="PYRIDOXAL 5'-PHOSPHATE SYNTHASE SUBUNIT SNO"/>
    <property type="match status" value="1"/>
</dbReference>
<protein>
    <recommendedName>
        <fullName evidence="6">Pyridoxal 5'-phosphate synthase subunit PdxT</fullName>
        <ecNumber evidence="6">4.3.3.6</ecNumber>
    </recommendedName>
    <alternativeName>
        <fullName evidence="6">Pdx2</fullName>
    </alternativeName>
    <alternativeName>
        <fullName evidence="6">Pyridoxal 5'-phosphate synthase glutaminase subunit</fullName>
        <ecNumber evidence="6">3.5.1.2</ecNumber>
    </alternativeName>
</protein>
<comment type="subunit">
    <text evidence="6">In the presence of PdxS, forms a dodecamer of heterodimers. Only shows activity in the heterodimer.</text>
</comment>
<dbReference type="SUPFAM" id="SSF52317">
    <property type="entry name" value="Class I glutamine amidotransferase-like"/>
    <property type="match status" value="1"/>
</dbReference>
<gene>
    <name evidence="6 9" type="primary">pdxT</name>
    <name evidence="9" type="ORF">QPL79_08320</name>
</gene>